<sequence length="202" mass="21827">MSYFRLKLLAILALSLFANACAGPQPAAPRRLLLSYEGPAPAQSELIRPRLVVRAVTVPDYLDRRQLVYRAEGAELRQYEQVEWAERPAKAVTRWLTQALAARRADYAVLALTTPDGRAPDATLSLSLDAFEPGPDGVLHLRGSWAYARHAEPAGRTGRFDADVPLAAASPEASMAAMQQALQQALEPLVQALPAAPATGPH</sequence>
<dbReference type="Proteomes" id="UP000282106">
    <property type="component" value="Unassembled WGS sequence"/>
</dbReference>
<dbReference type="Gene3D" id="3.40.50.10610">
    <property type="entry name" value="ABC-type transport auxiliary lipoprotein component"/>
    <property type="match status" value="1"/>
</dbReference>
<evidence type="ECO:0000313" key="3">
    <source>
        <dbReference type="EMBL" id="ROH89419.1"/>
    </source>
</evidence>
<dbReference type="Pfam" id="PF03886">
    <property type="entry name" value="ABC_trans_aux"/>
    <property type="match status" value="1"/>
</dbReference>
<dbReference type="InParanoid" id="A0A3N0V9N1"/>
<proteinExistence type="predicted"/>
<dbReference type="EMBL" id="RJVO01000004">
    <property type="protein sequence ID" value="ROH89419.1"/>
    <property type="molecule type" value="Genomic_DNA"/>
</dbReference>
<feature type="domain" description="ABC-type transport auxiliary lipoprotein component" evidence="2">
    <location>
        <begin position="37"/>
        <end position="186"/>
    </location>
</feature>
<evidence type="ECO:0000313" key="4">
    <source>
        <dbReference type="Proteomes" id="UP000282106"/>
    </source>
</evidence>
<dbReference type="RefSeq" id="WP_123211716.1">
    <property type="nucleotide sequence ID" value="NZ_RJVO01000004.1"/>
</dbReference>
<dbReference type="SUPFAM" id="SSF159594">
    <property type="entry name" value="XCC0632-like"/>
    <property type="match status" value="1"/>
</dbReference>
<keyword evidence="1" id="KW-0732">Signal</keyword>
<dbReference type="InterPro" id="IPR005586">
    <property type="entry name" value="ABC_trans_aux"/>
</dbReference>
<organism evidence="3 4">
    <name type="scientific">Stagnimonas aquatica</name>
    <dbReference type="NCBI Taxonomy" id="2689987"/>
    <lineage>
        <taxon>Bacteria</taxon>
        <taxon>Pseudomonadati</taxon>
        <taxon>Pseudomonadota</taxon>
        <taxon>Gammaproteobacteria</taxon>
        <taxon>Nevskiales</taxon>
        <taxon>Nevskiaceae</taxon>
        <taxon>Stagnimonas</taxon>
    </lineage>
</organism>
<evidence type="ECO:0000259" key="2">
    <source>
        <dbReference type="Pfam" id="PF03886"/>
    </source>
</evidence>
<dbReference type="AlphaFoldDB" id="A0A3N0V9N1"/>
<comment type="caution">
    <text evidence="3">The sequence shown here is derived from an EMBL/GenBank/DDBJ whole genome shotgun (WGS) entry which is preliminary data.</text>
</comment>
<accession>A0A3N0V9N1</accession>
<protein>
    <submittedName>
        <fullName evidence="3">Membrane integrity-associated transporter subunit PqiC</fullName>
    </submittedName>
</protein>
<keyword evidence="4" id="KW-1185">Reference proteome</keyword>
<feature type="signal peptide" evidence="1">
    <location>
        <begin position="1"/>
        <end position="20"/>
    </location>
</feature>
<name>A0A3N0V9N1_9GAMM</name>
<feature type="chain" id="PRO_5018197896" evidence="1">
    <location>
        <begin position="21"/>
        <end position="202"/>
    </location>
</feature>
<reference evidence="3 4" key="1">
    <citation type="submission" date="2018-10" db="EMBL/GenBank/DDBJ databases">
        <authorList>
            <person name="Chen W.-M."/>
        </authorList>
    </citation>
    <scope>NUCLEOTIDE SEQUENCE [LARGE SCALE GENOMIC DNA]</scope>
    <source>
        <strain evidence="3 4">THS-13</strain>
    </source>
</reference>
<gene>
    <name evidence="3" type="ORF">ED208_09750</name>
</gene>
<evidence type="ECO:0000256" key="1">
    <source>
        <dbReference type="SAM" id="SignalP"/>
    </source>
</evidence>